<keyword evidence="3" id="KW-1185">Reference proteome</keyword>
<name>A0ABR3IR84_9AGAR</name>
<evidence type="ECO:0000313" key="2">
    <source>
        <dbReference type="EMBL" id="KAL0945798.1"/>
    </source>
</evidence>
<dbReference type="Proteomes" id="UP001556367">
    <property type="component" value="Unassembled WGS sequence"/>
</dbReference>
<feature type="compositionally biased region" description="Acidic residues" evidence="1">
    <location>
        <begin position="194"/>
        <end position="213"/>
    </location>
</feature>
<accession>A0ABR3IR84</accession>
<proteinExistence type="predicted"/>
<evidence type="ECO:0000313" key="3">
    <source>
        <dbReference type="Proteomes" id="UP001556367"/>
    </source>
</evidence>
<dbReference type="EMBL" id="JASNQZ010000015">
    <property type="protein sequence ID" value="KAL0945798.1"/>
    <property type="molecule type" value="Genomic_DNA"/>
</dbReference>
<protein>
    <submittedName>
        <fullName evidence="2">Uncharacterized protein</fullName>
    </submittedName>
</protein>
<feature type="region of interest" description="Disordered" evidence="1">
    <location>
        <begin position="192"/>
        <end position="234"/>
    </location>
</feature>
<gene>
    <name evidence="2" type="ORF">HGRIS_012085</name>
</gene>
<organism evidence="2 3">
    <name type="scientific">Hohenbuehelia grisea</name>
    <dbReference type="NCBI Taxonomy" id="104357"/>
    <lineage>
        <taxon>Eukaryota</taxon>
        <taxon>Fungi</taxon>
        <taxon>Dikarya</taxon>
        <taxon>Basidiomycota</taxon>
        <taxon>Agaricomycotina</taxon>
        <taxon>Agaricomycetes</taxon>
        <taxon>Agaricomycetidae</taxon>
        <taxon>Agaricales</taxon>
        <taxon>Pleurotineae</taxon>
        <taxon>Pleurotaceae</taxon>
        <taxon>Hohenbuehelia</taxon>
    </lineage>
</organism>
<evidence type="ECO:0000256" key="1">
    <source>
        <dbReference type="SAM" id="MobiDB-lite"/>
    </source>
</evidence>
<comment type="caution">
    <text evidence="2">The sequence shown here is derived from an EMBL/GenBank/DDBJ whole genome shotgun (WGS) entry which is preliminary data.</text>
</comment>
<reference evidence="3" key="1">
    <citation type="submission" date="2024-06" db="EMBL/GenBank/DDBJ databases">
        <title>Multi-omics analyses provide insights into the biosynthesis of the anticancer antibiotic pleurotin in Hohenbuehelia grisea.</title>
        <authorList>
            <person name="Weaver J.A."/>
            <person name="Alberti F."/>
        </authorList>
    </citation>
    <scope>NUCLEOTIDE SEQUENCE [LARGE SCALE GENOMIC DNA]</scope>
    <source>
        <strain evidence="3">T-177</strain>
    </source>
</reference>
<feature type="region of interest" description="Disordered" evidence="1">
    <location>
        <begin position="86"/>
        <end position="110"/>
    </location>
</feature>
<sequence>MTRSNQSPRAPKLVKKTAKKVLKAQGISVKAAPQSVPEPFRVALFPNSAYLGDPRFCATCSRPSNADARSRGGVVLTKACWRCEPPENKPKEAKSANAGTTRRNPGRMDGRMWNGASFMCPLKVDDEDLSEDDEGGLPDWCDYEPPVETEPHVIELLDIAREAKPKGVAKEFEVVSPLDRVIVLEDGWQCDWQSESESDGDNEALDGWDELYDEFPSLPRTSYSSVVKGKERDR</sequence>